<organism evidence="2 3">
    <name type="scientific">Flammeovirga yaeyamensis</name>
    <dbReference type="NCBI Taxonomy" id="367791"/>
    <lineage>
        <taxon>Bacteria</taxon>
        <taxon>Pseudomonadati</taxon>
        <taxon>Bacteroidota</taxon>
        <taxon>Cytophagia</taxon>
        <taxon>Cytophagales</taxon>
        <taxon>Flammeovirgaceae</taxon>
        <taxon>Flammeovirga</taxon>
    </lineage>
</organism>
<accession>A0AAX1MYY4</accession>
<feature type="transmembrane region" description="Helical" evidence="1">
    <location>
        <begin position="12"/>
        <end position="31"/>
    </location>
</feature>
<evidence type="ECO:0000313" key="2">
    <source>
        <dbReference type="EMBL" id="QWG00504.1"/>
    </source>
</evidence>
<feature type="transmembrane region" description="Helical" evidence="1">
    <location>
        <begin position="73"/>
        <end position="90"/>
    </location>
</feature>
<reference evidence="2 3" key="1">
    <citation type="submission" date="2021-05" db="EMBL/GenBank/DDBJ databases">
        <title>Comparative genomic studies on the polysaccharide-degrading batcterial strains of the Flammeovirga genus.</title>
        <authorList>
            <person name="Zewei F."/>
            <person name="Zheng Z."/>
            <person name="Yu L."/>
            <person name="Ruyue G."/>
            <person name="Yanhong M."/>
            <person name="Yuanyuan C."/>
            <person name="Jingyan G."/>
            <person name="Wenjun H."/>
        </authorList>
    </citation>
    <scope>NUCLEOTIDE SEQUENCE [LARGE SCALE GENOMIC DNA]</scope>
    <source>
        <strain evidence="2 3">NBRC:100898</strain>
    </source>
</reference>
<name>A0AAX1MYY4_9BACT</name>
<proteinExistence type="predicted"/>
<keyword evidence="1" id="KW-1133">Transmembrane helix</keyword>
<dbReference type="KEGG" id="fya:KMW28_12660"/>
<protein>
    <submittedName>
        <fullName evidence="2">Uncharacterized protein</fullName>
    </submittedName>
</protein>
<evidence type="ECO:0000313" key="3">
    <source>
        <dbReference type="Proteomes" id="UP000678679"/>
    </source>
</evidence>
<dbReference type="AlphaFoldDB" id="A0AAX1MYY4"/>
<evidence type="ECO:0000256" key="1">
    <source>
        <dbReference type="SAM" id="Phobius"/>
    </source>
</evidence>
<feature type="transmembrane region" description="Helical" evidence="1">
    <location>
        <begin position="40"/>
        <end position="61"/>
    </location>
</feature>
<keyword evidence="3" id="KW-1185">Reference proteome</keyword>
<dbReference type="Proteomes" id="UP000678679">
    <property type="component" value="Chromosome 1"/>
</dbReference>
<dbReference type="RefSeq" id="WP_169663100.1">
    <property type="nucleotide sequence ID" value="NZ_CP076132.1"/>
</dbReference>
<keyword evidence="1" id="KW-0472">Membrane</keyword>
<sequence length="343" mass="40486">MNLIEQLSSLVFLMFIGILSVIIYLVVFVYIDKIKFRRHYLYISIAILIAILIIFGFIALVKHENKSLDIAKFMVPTVTTLTVFILGILVKEIEKNREKQIKFEQLAKFVNSHITKNIKSYRITRLRLWDLIKKSKLTQDFNPEGVKIARTTISQIDKISYDDLFELLEMRIKSESKLYQKLVTLLKNDELIYDKLNQVLEERKEQYIVLLERWNDLYFELDDVITTFKLALDNKQLPQYTALSKGISIHQQNYLSLVVKNPIDVIDLLNNINIDVDPFYSTPPDRFIINQHIPLIKLSTKMNALILQKKAYVIEYEKMFKDFIDNFECLINESKDLKENIQY</sequence>
<keyword evidence="1" id="KW-0812">Transmembrane</keyword>
<gene>
    <name evidence="2" type="ORF">KMW28_12660</name>
</gene>
<dbReference type="EMBL" id="CP076132">
    <property type="protein sequence ID" value="QWG00504.1"/>
    <property type="molecule type" value="Genomic_DNA"/>
</dbReference>